<evidence type="ECO:0000259" key="4">
    <source>
        <dbReference type="Pfam" id="PF08241"/>
    </source>
</evidence>
<dbReference type="EMBL" id="CP014206">
    <property type="protein sequence ID" value="AMK12306.1"/>
    <property type="molecule type" value="Genomic_DNA"/>
</dbReference>
<keyword evidence="7" id="KW-1185">Reference proteome</keyword>
<evidence type="ECO:0000256" key="3">
    <source>
        <dbReference type="ARBA" id="ARBA00022691"/>
    </source>
</evidence>
<dbReference type="Proteomes" id="UP000055611">
    <property type="component" value="Chromosome"/>
</dbReference>
<keyword evidence="3" id="KW-0949">S-adenosyl-L-methionine</keyword>
<sequence length="216" mass="23801">MVSDNKTLDKVYTADNHKDLMEAYGDWAENYDADTVEAFGYVAPEITARALERVVPVTSARILDAGCGTGQVAEALRSKGYGDLHALDYSSDMLKVAEEKKVYRSLKQADLSKPLDIEDDAYDAVVCVGTLTYGHVDAAAFDELIRVTRPDGHICFTIREGAYEDYGYRDRMIALERADAWELVSMEDADYLRNENVGCKLCTYKVTAGGSPAVPA</sequence>
<evidence type="ECO:0000256" key="2">
    <source>
        <dbReference type="ARBA" id="ARBA00022679"/>
    </source>
</evidence>
<dbReference type="Pfam" id="PF08241">
    <property type="entry name" value="Methyltransf_11"/>
    <property type="match status" value="1"/>
</dbReference>
<accession>A0A126QRH5</accession>
<dbReference type="EMBL" id="SOBK01000002">
    <property type="protein sequence ID" value="TDT90587.1"/>
    <property type="molecule type" value="Genomic_DNA"/>
</dbReference>
<evidence type="ECO:0000313" key="6">
    <source>
        <dbReference type="EMBL" id="TDT90587.1"/>
    </source>
</evidence>
<evidence type="ECO:0000313" key="8">
    <source>
        <dbReference type="Proteomes" id="UP000295506"/>
    </source>
</evidence>
<reference evidence="6 8" key="2">
    <citation type="submission" date="2019-03" db="EMBL/GenBank/DDBJ databases">
        <title>Genomic Encyclopedia of Type Strains, Phase IV (KMG-IV): sequencing the most valuable type-strain genomes for metagenomic binning, comparative biology and taxonomic classification.</title>
        <authorList>
            <person name="Goeker M."/>
        </authorList>
    </citation>
    <scope>NUCLEOTIDE SEQUENCE [LARGE SCALE GENOMIC DNA]</scope>
    <source>
        <strain evidence="6 8">DSM 101483</strain>
    </source>
</reference>
<dbReference type="OrthoDB" id="5419754at2"/>
<dbReference type="SUPFAM" id="SSF53335">
    <property type="entry name" value="S-adenosyl-L-methionine-dependent methyltransferases"/>
    <property type="match status" value="1"/>
</dbReference>
<dbReference type="KEGG" id="dej:AWY79_14925"/>
<dbReference type="InterPro" id="IPR013216">
    <property type="entry name" value="Methyltransf_11"/>
</dbReference>
<feature type="domain" description="Methyltransferase type 11" evidence="4">
    <location>
        <begin position="63"/>
        <end position="156"/>
    </location>
</feature>
<keyword evidence="1 6" id="KW-0489">Methyltransferase</keyword>
<reference evidence="5 7" key="1">
    <citation type="journal article" date="2016" name="Front. Microbiol.">
        <title>Genome Sequence of the Piezophilic, Mesophilic Sulfate-Reducing Bacterium Desulfovibrio indicus J2T.</title>
        <authorList>
            <person name="Cao J."/>
            <person name="Maignien L."/>
            <person name="Shao Z."/>
            <person name="Alain K."/>
            <person name="Jebbar M."/>
        </authorList>
    </citation>
    <scope>NUCLEOTIDE SEQUENCE [LARGE SCALE GENOMIC DNA]</scope>
    <source>
        <strain evidence="5 7">J2</strain>
    </source>
</reference>
<dbReference type="GO" id="GO:0008757">
    <property type="term" value="F:S-adenosylmethionine-dependent methyltransferase activity"/>
    <property type="evidence" value="ECO:0007669"/>
    <property type="project" value="InterPro"/>
</dbReference>
<dbReference type="InterPro" id="IPR029063">
    <property type="entry name" value="SAM-dependent_MTases_sf"/>
</dbReference>
<dbReference type="GO" id="GO:0032259">
    <property type="term" value="P:methylation"/>
    <property type="evidence" value="ECO:0007669"/>
    <property type="project" value="UniProtKB-KW"/>
</dbReference>
<protein>
    <submittedName>
        <fullName evidence="6">Methyltransferase family protein</fullName>
    </submittedName>
    <submittedName>
        <fullName evidence="5">Methyltransferase type 11</fullName>
    </submittedName>
</protein>
<dbReference type="RefSeq" id="WP_066805673.1">
    <property type="nucleotide sequence ID" value="NZ_CP014206.1"/>
</dbReference>
<organism evidence="6 8">
    <name type="scientific">Pseudodesulfovibrio indicus</name>
    <dbReference type="NCBI Taxonomy" id="1716143"/>
    <lineage>
        <taxon>Bacteria</taxon>
        <taxon>Pseudomonadati</taxon>
        <taxon>Thermodesulfobacteriota</taxon>
        <taxon>Desulfovibrionia</taxon>
        <taxon>Desulfovibrionales</taxon>
        <taxon>Desulfovibrionaceae</taxon>
    </lineage>
</organism>
<dbReference type="CDD" id="cd02440">
    <property type="entry name" value="AdoMet_MTases"/>
    <property type="match status" value="1"/>
</dbReference>
<evidence type="ECO:0000313" key="5">
    <source>
        <dbReference type="EMBL" id="AMK12306.1"/>
    </source>
</evidence>
<dbReference type="PANTHER" id="PTHR43464">
    <property type="entry name" value="METHYLTRANSFERASE"/>
    <property type="match status" value="1"/>
</dbReference>
<proteinExistence type="predicted"/>
<dbReference type="Proteomes" id="UP000295506">
    <property type="component" value="Unassembled WGS sequence"/>
</dbReference>
<gene>
    <name evidence="5" type="ORF">AWY79_14925</name>
    <name evidence="6" type="ORF">EDC59_10217</name>
</gene>
<evidence type="ECO:0000256" key="1">
    <source>
        <dbReference type="ARBA" id="ARBA00022603"/>
    </source>
</evidence>
<keyword evidence="2" id="KW-0808">Transferase</keyword>
<name>A0A126QRH5_9BACT</name>
<dbReference type="Gene3D" id="3.40.50.150">
    <property type="entry name" value="Vaccinia Virus protein VP39"/>
    <property type="match status" value="1"/>
</dbReference>
<dbReference type="PANTHER" id="PTHR43464:SF19">
    <property type="entry name" value="UBIQUINONE BIOSYNTHESIS O-METHYLTRANSFERASE, MITOCHONDRIAL"/>
    <property type="match status" value="1"/>
</dbReference>
<evidence type="ECO:0000313" key="7">
    <source>
        <dbReference type="Proteomes" id="UP000055611"/>
    </source>
</evidence>
<dbReference type="AlphaFoldDB" id="A0A126QRH5"/>